<dbReference type="AlphaFoldDB" id="A0A3L6Q3F0"/>
<protein>
    <submittedName>
        <fullName evidence="1">Uncharacterized protein</fullName>
    </submittedName>
</protein>
<name>A0A3L6Q3F0_PANMI</name>
<dbReference type="EMBL" id="PQIB02000014">
    <property type="protein sequence ID" value="RLM69010.1"/>
    <property type="molecule type" value="Genomic_DNA"/>
</dbReference>
<gene>
    <name evidence="1" type="ORF">C2845_PM17G11130</name>
</gene>
<accession>A0A3L6Q3F0</accession>
<evidence type="ECO:0000313" key="1">
    <source>
        <dbReference type="EMBL" id="RLM69010.1"/>
    </source>
</evidence>
<dbReference type="Proteomes" id="UP000275267">
    <property type="component" value="Unassembled WGS sequence"/>
</dbReference>
<organism evidence="1 2">
    <name type="scientific">Panicum miliaceum</name>
    <name type="common">Proso millet</name>
    <name type="synonym">Broomcorn millet</name>
    <dbReference type="NCBI Taxonomy" id="4540"/>
    <lineage>
        <taxon>Eukaryota</taxon>
        <taxon>Viridiplantae</taxon>
        <taxon>Streptophyta</taxon>
        <taxon>Embryophyta</taxon>
        <taxon>Tracheophyta</taxon>
        <taxon>Spermatophyta</taxon>
        <taxon>Magnoliopsida</taxon>
        <taxon>Liliopsida</taxon>
        <taxon>Poales</taxon>
        <taxon>Poaceae</taxon>
        <taxon>PACMAD clade</taxon>
        <taxon>Panicoideae</taxon>
        <taxon>Panicodae</taxon>
        <taxon>Paniceae</taxon>
        <taxon>Panicinae</taxon>
        <taxon>Panicum</taxon>
        <taxon>Panicum sect. Panicum</taxon>
    </lineage>
</organism>
<reference evidence="2" key="1">
    <citation type="journal article" date="2019" name="Nat. Commun.">
        <title>The genome of broomcorn millet.</title>
        <authorList>
            <person name="Zou C."/>
            <person name="Miki D."/>
            <person name="Li D."/>
            <person name="Tang Q."/>
            <person name="Xiao L."/>
            <person name="Rajput S."/>
            <person name="Deng P."/>
            <person name="Jia W."/>
            <person name="Huang R."/>
            <person name="Zhang M."/>
            <person name="Sun Y."/>
            <person name="Hu J."/>
            <person name="Fu X."/>
            <person name="Schnable P.S."/>
            <person name="Li F."/>
            <person name="Zhang H."/>
            <person name="Feng B."/>
            <person name="Zhu X."/>
            <person name="Liu R."/>
            <person name="Schnable J.C."/>
            <person name="Zhu J.-K."/>
            <person name="Zhang H."/>
        </authorList>
    </citation>
    <scope>NUCLEOTIDE SEQUENCE [LARGE SCALE GENOMIC DNA]</scope>
</reference>
<proteinExistence type="predicted"/>
<sequence length="78" mass="8500">MLHAEGFKGSVGCFSFSFGLFYISLNFIIGGQGVALSSHEGKTKALTDHYRTMLGNATSTHWPFRPTASEALVDEAWT</sequence>
<comment type="caution">
    <text evidence="1">The sequence shown here is derived from an EMBL/GenBank/DDBJ whole genome shotgun (WGS) entry which is preliminary data.</text>
</comment>
<keyword evidence="2" id="KW-1185">Reference proteome</keyword>
<evidence type="ECO:0000313" key="2">
    <source>
        <dbReference type="Proteomes" id="UP000275267"/>
    </source>
</evidence>